<accession>A0AAV1ZKI5</accession>
<keyword evidence="2" id="KW-1185">Reference proteome</keyword>
<reference evidence="1 2" key="1">
    <citation type="submission" date="2024-04" db="EMBL/GenBank/DDBJ databases">
        <authorList>
            <person name="Rising A."/>
            <person name="Reimegard J."/>
            <person name="Sonavane S."/>
            <person name="Akerstrom W."/>
            <person name="Nylinder S."/>
            <person name="Hedman E."/>
            <person name="Kallberg Y."/>
        </authorList>
    </citation>
    <scope>NUCLEOTIDE SEQUENCE [LARGE SCALE GENOMIC DNA]</scope>
</reference>
<evidence type="ECO:0000313" key="2">
    <source>
        <dbReference type="Proteomes" id="UP001497382"/>
    </source>
</evidence>
<proteinExistence type="predicted"/>
<evidence type="ECO:0000313" key="1">
    <source>
        <dbReference type="EMBL" id="CAL1271594.1"/>
    </source>
</evidence>
<gene>
    <name evidence="1" type="ORF">LARSCL_LOCUS5905</name>
</gene>
<comment type="caution">
    <text evidence="1">The sequence shown here is derived from an EMBL/GenBank/DDBJ whole genome shotgun (WGS) entry which is preliminary data.</text>
</comment>
<sequence length="86" mass="9386">MCICLPGWQWHVRENAGGPTGSLPLPLTPSVLEGCCSTSSLRDTSFTQATSSDWSVRTPPASWEKTRGRAINDSFWRFSTGGNLLI</sequence>
<dbReference type="EMBL" id="CAXIEN010000055">
    <property type="protein sequence ID" value="CAL1271594.1"/>
    <property type="molecule type" value="Genomic_DNA"/>
</dbReference>
<name>A0AAV1ZKI5_9ARAC</name>
<organism evidence="1 2">
    <name type="scientific">Larinioides sclopetarius</name>
    <dbReference type="NCBI Taxonomy" id="280406"/>
    <lineage>
        <taxon>Eukaryota</taxon>
        <taxon>Metazoa</taxon>
        <taxon>Ecdysozoa</taxon>
        <taxon>Arthropoda</taxon>
        <taxon>Chelicerata</taxon>
        <taxon>Arachnida</taxon>
        <taxon>Araneae</taxon>
        <taxon>Araneomorphae</taxon>
        <taxon>Entelegynae</taxon>
        <taxon>Araneoidea</taxon>
        <taxon>Araneidae</taxon>
        <taxon>Larinioides</taxon>
    </lineage>
</organism>
<protein>
    <submittedName>
        <fullName evidence="1">Uncharacterized protein</fullName>
    </submittedName>
</protein>
<dbReference type="Proteomes" id="UP001497382">
    <property type="component" value="Unassembled WGS sequence"/>
</dbReference>
<dbReference type="AlphaFoldDB" id="A0AAV1ZKI5"/>